<sequence length="81" mass="9028">MPTGPLHYRTTNVAWEVKECRCMIGADHFDDGTVPSDDLDDDSGDGMSVWDAADIWASKGKDPDYTFGFSEDELQQAHDED</sequence>
<evidence type="ECO:0000313" key="2">
    <source>
        <dbReference type="Proteomes" id="UP001501004"/>
    </source>
</evidence>
<proteinExistence type="predicted"/>
<organism evidence="1 2">
    <name type="scientific">Leifsonella bigeumensis</name>
    <dbReference type="NCBI Taxonomy" id="433643"/>
    <lineage>
        <taxon>Bacteria</taxon>
        <taxon>Bacillati</taxon>
        <taxon>Actinomycetota</taxon>
        <taxon>Actinomycetes</taxon>
        <taxon>Micrococcales</taxon>
        <taxon>Microbacteriaceae</taxon>
        <taxon>Leifsonella</taxon>
    </lineage>
</organism>
<name>A0ABP7FH74_9MICO</name>
<dbReference type="Proteomes" id="UP001501004">
    <property type="component" value="Unassembled WGS sequence"/>
</dbReference>
<evidence type="ECO:0000313" key="1">
    <source>
        <dbReference type="EMBL" id="GAA3737579.1"/>
    </source>
</evidence>
<gene>
    <name evidence="1" type="ORF">GCM10022239_11630</name>
</gene>
<reference evidence="2" key="1">
    <citation type="journal article" date="2019" name="Int. J. Syst. Evol. Microbiol.">
        <title>The Global Catalogue of Microorganisms (GCM) 10K type strain sequencing project: providing services to taxonomists for standard genome sequencing and annotation.</title>
        <authorList>
            <consortium name="The Broad Institute Genomics Platform"/>
            <consortium name="The Broad Institute Genome Sequencing Center for Infectious Disease"/>
            <person name="Wu L."/>
            <person name="Ma J."/>
        </authorList>
    </citation>
    <scope>NUCLEOTIDE SEQUENCE [LARGE SCALE GENOMIC DNA]</scope>
    <source>
        <strain evidence="2">JCM 16949</strain>
    </source>
</reference>
<dbReference type="EMBL" id="BAABAE010000003">
    <property type="protein sequence ID" value="GAA3737579.1"/>
    <property type="molecule type" value="Genomic_DNA"/>
</dbReference>
<comment type="caution">
    <text evidence="1">The sequence shown here is derived from an EMBL/GenBank/DDBJ whole genome shotgun (WGS) entry which is preliminary data.</text>
</comment>
<accession>A0ABP7FH74</accession>
<keyword evidence="2" id="KW-1185">Reference proteome</keyword>
<protein>
    <submittedName>
        <fullName evidence="1">Uncharacterized protein</fullName>
    </submittedName>
</protein>